<evidence type="ECO:0000313" key="7">
    <source>
        <dbReference type="EMBL" id="KAK8837190.1"/>
    </source>
</evidence>
<dbReference type="InterPro" id="IPR009057">
    <property type="entry name" value="Homeodomain-like_sf"/>
</dbReference>
<dbReference type="InterPro" id="IPR001005">
    <property type="entry name" value="SANT/Myb"/>
</dbReference>
<dbReference type="Gene3D" id="1.10.10.60">
    <property type="entry name" value="Homeodomain-like"/>
    <property type="match status" value="2"/>
</dbReference>
<evidence type="ECO:0000256" key="1">
    <source>
        <dbReference type="ARBA" id="ARBA00023015"/>
    </source>
</evidence>
<accession>A0ABR2GTE0</accession>
<dbReference type="PROSITE" id="PS51294">
    <property type="entry name" value="HTH_MYB"/>
    <property type="match status" value="2"/>
</dbReference>
<dbReference type="PANTHER" id="PTHR46621">
    <property type="entry name" value="SNRNA-ACTIVATING PROTEIN COMPLEX SUBUNIT 4"/>
    <property type="match status" value="1"/>
</dbReference>
<evidence type="ECO:0000256" key="3">
    <source>
        <dbReference type="ARBA" id="ARBA00023163"/>
    </source>
</evidence>
<dbReference type="Pfam" id="PF00249">
    <property type="entry name" value="Myb_DNA-binding"/>
    <property type="match status" value="2"/>
</dbReference>
<evidence type="ECO:0000313" key="8">
    <source>
        <dbReference type="Proteomes" id="UP001470230"/>
    </source>
</evidence>
<reference evidence="7 8" key="1">
    <citation type="submission" date="2024-04" db="EMBL/GenBank/DDBJ databases">
        <title>Tritrichomonas musculus Genome.</title>
        <authorList>
            <person name="Alves-Ferreira E."/>
            <person name="Grigg M."/>
            <person name="Lorenzi H."/>
            <person name="Galac M."/>
        </authorList>
    </citation>
    <scope>NUCLEOTIDE SEQUENCE [LARGE SCALE GENOMIC DNA]</scope>
    <source>
        <strain evidence="7 8">EAF2021</strain>
    </source>
</reference>
<dbReference type="InterPro" id="IPR051575">
    <property type="entry name" value="Myb-like_DNA-bd"/>
</dbReference>
<keyword evidence="8" id="KW-1185">Reference proteome</keyword>
<feature type="domain" description="Myb-like" evidence="5">
    <location>
        <begin position="153"/>
        <end position="199"/>
    </location>
</feature>
<evidence type="ECO:0000256" key="2">
    <source>
        <dbReference type="ARBA" id="ARBA00023125"/>
    </source>
</evidence>
<dbReference type="PROSITE" id="PS50090">
    <property type="entry name" value="MYB_LIKE"/>
    <property type="match status" value="2"/>
</dbReference>
<dbReference type="CDD" id="cd00167">
    <property type="entry name" value="SANT"/>
    <property type="match status" value="2"/>
</dbReference>
<evidence type="ECO:0000259" key="6">
    <source>
        <dbReference type="PROSITE" id="PS51294"/>
    </source>
</evidence>
<protein>
    <recommendedName>
        <fullName evidence="9">Myb-like DNA-binding domain containing protein</fullName>
    </recommendedName>
</protein>
<comment type="caution">
    <text evidence="7">The sequence shown here is derived from an EMBL/GenBank/DDBJ whole genome shotgun (WGS) entry which is preliminary data.</text>
</comment>
<feature type="domain" description="HTH myb-type" evidence="6">
    <location>
        <begin position="153"/>
        <end position="203"/>
    </location>
</feature>
<keyword evidence="2" id="KW-0238">DNA-binding</keyword>
<dbReference type="Proteomes" id="UP001470230">
    <property type="component" value="Unassembled WGS sequence"/>
</dbReference>
<organism evidence="7 8">
    <name type="scientific">Tritrichomonas musculus</name>
    <dbReference type="NCBI Taxonomy" id="1915356"/>
    <lineage>
        <taxon>Eukaryota</taxon>
        <taxon>Metamonada</taxon>
        <taxon>Parabasalia</taxon>
        <taxon>Tritrichomonadida</taxon>
        <taxon>Tritrichomonadidae</taxon>
        <taxon>Tritrichomonas</taxon>
    </lineage>
</organism>
<name>A0ABR2GTE0_9EUKA</name>
<sequence length="297" mass="35634">MFVNNNSEQKQSETEARLSFNTINDQIHDIQQKQIINIPNSNMNDSISSLDVKNCPNLVNLNQFKNILNFHDSKNINQDNLSKQNDNKNQSEKHFIKKSFSAEEDKCLLTIVNWVGEKNWVMISMLMKQMNYDRNARQCRDRYFHYLDPKIDNKTEWSKEEDELLMKCVEKHGKKWKMMEKILPGRSEVSLRNRYHLVVRKKKRDENGSNRRHNIMSNEFAFLDNYQKKSRRHVTNNNIQIKSKKVTEKNIYNQSISEKDEQKDENFFPVSFDESDIFQLFDDDIHDLFKLDEMYFI</sequence>
<evidence type="ECO:0000259" key="5">
    <source>
        <dbReference type="PROSITE" id="PS50090"/>
    </source>
</evidence>
<keyword evidence="1" id="KW-0805">Transcription regulation</keyword>
<evidence type="ECO:0008006" key="9">
    <source>
        <dbReference type="Google" id="ProtNLM"/>
    </source>
</evidence>
<proteinExistence type="predicted"/>
<evidence type="ECO:0000256" key="4">
    <source>
        <dbReference type="ARBA" id="ARBA00023242"/>
    </source>
</evidence>
<feature type="domain" description="Myb-like" evidence="5">
    <location>
        <begin position="92"/>
        <end position="147"/>
    </location>
</feature>
<dbReference type="PANTHER" id="PTHR46621:SF1">
    <property type="entry name" value="SNRNA-ACTIVATING PROTEIN COMPLEX SUBUNIT 4"/>
    <property type="match status" value="1"/>
</dbReference>
<dbReference type="SUPFAM" id="SSF46689">
    <property type="entry name" value="Homeodomain-like"/>
    <property type="match status" value="1"/>
</dbReference>
<keyword evidence="4" id="KW-0539">Nucleus</keyword>
<feature type="domain" description="HTH myb-type" evidence="6">
    <location>
        <begin position="92"/>
        <end position="151"/>
    </location>
</feature>
<gene>
    <name evidence="7" type="ORF">M9Y10_036616</name>
</gene>
<dbReference type="InterPro" id="IPR017930">
    <property type="entry name" value="Myb_dom"/>
</dbReference>
<dbReference type="SMART" id="SM00717">
    <property type="entry name" value="SANT"/>
    <property type="match status" value="2"/>
</dbReference>
<keyword evidence="3" id="KW-0804">Transcription</keyword>
<dbReference type="EMBL" id="JAPFFF010000060">
    <property type="protein sequence ID" value="KAK8837190.1"/>
    <property type="molecule type" value="Genomic_DNA"/>
</dbReference>